<dbReference type="Proteomes" id="UP000594342">
    <property type="component" value="Unassembled WGS sequence"/>
</dbReference>
<evidence type="ECO:0000313" key="3">
    <source>
        <dbReference type="Proteomes" id="UP000594342"/>
    </source>
</evidence>
<comment type="caution">
    <text evidence="2">The sequence shown here is derived from an EMBL/GenBank/DDBJ whole genome shotgun (WGS) entry which is preliminary data.</text>
</comment>
<proteinExistence type="predicted"/>
<accession>A0A5K0U9Y4</accession>
<feature type="region of interest" description="Disordered" evidence="1">
    <location>
        <begin position="1"/>
        <end position="23"/>
    </location>
</feature>
<evidence type="ECO:0000313" key="2">
    <source>
        <dbReference type="EMBL" id="VBB18899.1"/>
    </source>
</evidence>
<keyword evidence="3" id="KW-1185">Reference proteome</keyword>
<evidence type="ECO:0000256" key="1">
    <source>
        <dbReference type="SAM" id="MobiDB-lite"/>
    </source>
</evidence>
<dbReference type="EMBL" id="UPSH01000001">
    <property type="protein sequence ID" value="VBB18899.1"/>
    <property type="molecule type" value="Genomic_DNA"/>
</dbReference>
<name>A0A5K0U9Y4_9VIRU</name>
<gene>
    <name evidence="2" type="ORF">YASMINEVIRUS_1431</name>
</gene>
<reference evidence="2 3" key="1">
    <citation type="submission" date="2018-10" db="EMBL/GenBank/DDBJ databases">
        <authorList>
            <consortium name="IHU Genomes"/>
        </authorList>
    </citation>
    <scope>NUCLEOTIDE SEQUENCE [LARGE SCALE GENOMIC DNA]</scope>
    <source>
        <strain evidence="2 3">A1</strain>
    </source>
</reference>
<organism evidence="2 3">
    <name type="scientific">Yasminevirus sp. GU-2018</name>
    <dbReference type="NCBI Taxonomy" id="2420051"/>
    <lineage>
        <taxon>Viruses</taxon>
        <taxon>Varidnaviria</taxon>
        <taxon>Bamfordvirae</taxon>
        <taxon>Nucleocytoviricota</taxon>
        <taxon>Megaviricetes</taxon>
        <taxon>Imitervirales</taxon>
        <taxon>Mimiviridae</taxon>
        <taxon>Klosneuvirinae</taxon>
        <taxon>Yasminevirus</taxon>
        <taxon>Yasminevirus saudimassiliense</taxon>
    </lineage>
</organism>
<protein>
    <submittedName>
        <fullName evidence="2">Uncharacterized protein</fullName>
    </submittedName>
</protein>
<sequence length="299" mass="33886">MPLDTTNNEKYKNQEDSESTTADTDRFFADASTGNMVVFHQDSVCEFYGKGMVVESKEEDGIILRDASGTRFRLTVNEDGKTILSKLDAVDLREKYRIRRMCMIVEHHCMICEKIVTGKCRDIHLGRMWGWVVCSNCIADGTAKSFILGYMTHHKVVPLLWMSKSQTYSQKVGGARPIKFFRHSRRNTPNPIYSGKLDWVDGTCAIAYDWSGKFYAVELSFQNDNNDDTGGSESASRLVALDNLFAHNPNLYTELTQCEDLLNEPDIQIGWSDLPCELRTELTELNESAKNADPCSFLI</sequence>